<dbReference type="OrthoDB" id="1854250at2"/>
<gene>
    <name evidence="3" type="ORF">RC74_15880</name>
</gene>
<dbReference type="RefSeq" id="WP_039002240.1">
    <property type="nucleotide sequence ID" value="NZ_CP014327.1"/>
</dbReference>
<dbReference type="PANTHER" id="PTHR46211:SF8">
    <property type="entry name" value="PHOSPHODIESTERASE"/>
    <property type="match status" value="1"/>
</dbReference>
<evidence type="ECO:0000313" key="3">
    <source>
        <dbReference type="EMBL" id="AML52551.1"/>
    </source>
</evidence>
<dbReference type="Proteomes" id="UP000070371">
    <property type="component" value="Chromosome"/>
</dbReference>
<sequence length="618" mass="67999">MTHTKLVLNAFTVARSYLKSLFAVHMTFQLLGAAVIGPVFGIIFALAIQFSNQKALTDMDIAAFVLSPIGFIISIVVFSFVLAAVVLDFTATSFVLFTKTTHPVVAVQRSFGFVLSNFFRLVWFCNGLVLRVFVIVTPFLVVAAGIGLNKLTEFDINYYLTYWPPEFIRAVGMIAVLLVIMVGILLFFLSGWAIALHLYLARDLKVGLAFKESRRLLAGKRFGLVVNIALWALIRFAILTVIALIFTKLTSVLLDHAAINLRLMVGVLLLEFLVWGGVYMVASAFANGALAEILLRTYSKATKTAFSEAIGENTVEVTFKKPLWAILAGAVGVVTLGVFLTGAMLEKFDKTSQVEIIAHRGAANLRPENTMAAVEKALEDGTDWVEIDVQESAEGELIIAHDSDFMKLANQPIKTWEVSRTELDAIDIGSWFDAQYADERTPLLRDVLQAAKGRAKVVIELKYYGHDVDIEAEVIRIVEEEGMAEQVSLMSLKYPAVLKLKAMRPSWTVGVLAAKSVGNVARLEADFLALNAGQISRQLIRRAHAQGKDVYAWTVDDPVQMSSLITMGVDGLITNDPALARRVLEYNNDLTAAERLVLWVADFIQLSPLNLIADSTDA</sequence>
<dbReference type="AlphaFoldDB" id="A0A126V2K1"/>
<evidence type="ECO:0000256" key="1">
    <source>
        <dbReference type="SAM" id="Phobius"/>
    </source>
</evidence>
<protein>
    <recommendedName>
        <fullName evidence="2">GP-PDE domain-containing protein</fullName>
    </recommendedName>
</protein>
<dbReference type="PANTHER" id="PTHR46211">
    <property type="entry name" value="GLYCEROPHOSPHORYL DIESTER PHOSPHODIESTERASE"/>
    <property type="match status" value="1"/>
</dbReference>
<dbReference type="InterPro" id="IPR030395">
    <property type="entry name" value="GP_PDE_dom"/>
</dbReference>
<dbReference type="EMBL" id="CP014327">
    <property type="protein sequence ID" value="AML52551.1"/>
    <property type="molecule type" value="Genomic_DNA"/>
</dbReference>
<dbReference type="SUPFAM" id="SSF51695">
    <property type="entry name" value="PLC-like phosphodiesterases"/>
    <property type="match status" value="1"/>
</dbReference>
<feature type="transmembrane region" description="Helical" evidence="1">
    <location>
        <begin position="222"/>
        <end position="246"/>
    </location>
</feature>
<dbReference type="STRING" id="1579316.RC74_15880"/>
<keyword evidence="1" id="KW-0812">Transmembrane</keyword>
<dbReference type="Pfam" id="PF03009">
    <property type="entry name" value="GDPD"/>
    <property type="match status" value="1"/>
</dbReference>
<name>A0A126V2K1_9RHOB</name>
<dbReference type="GO" id="GO:0006629">
    <property type="term" value="P:lipid metabolic process"/>
    <property type="evidence" value="ECO:0007669"/>
    <property type="project" value="InterPro"/>
</dbReference>
<keyword evidence="1" id="KW-0472">Membrane</keyword>
<dbReference type="GO" id="GO:0008081">
    <property type="term" value="F:phosphoric diester hydrolase activity"/>
    <property type="evidence" value="ECO:0007669"/>
    <property type="project" value="InterPro"/>
</dbReference>
<accession>A0A126V2K1</accession>
<feature type="transmembrane region" description="Helical" evidence="1">
    <location>
        <begin position="28"/>
        <end position="49"/>
    </location>
</feature>
<feature type="transmembrane region" description="Helical" evidence="1">
    <location>
        <begin position="272"/>
        <end position="295"/>
    </location>
</feature>
<feature type="transmembrane region" description="Helical" evidence="1">
    <location>
        <begin position="128"/>
        <end position="148"/>
    </location>
</feature>
<dbReference type="Gene3D" id="3.20.20.190">
    <property type="entry name" value="Phosphatidylinositol (PI) phosphodiesterase"/>
    <property type="match status" value="1"/>
</dbReference>
<feature type="domain" description="GP-PDE" evidence="2">
    <location>
        <begin position="354"/>
        <end position="584"/>
    </location>
</feature>
<evidence type="ECO:0000313" key="4">
    <source>
        <dbReference type="Proteomes" id="UP000070371"/>
    </source>
</evidence>
<dbReference type="KEGG" id="hat:RC74_15880"/>
<keyword evidence="1" id="KW-1133">Transmembrane helix</keyword>
<dbReference type="PROSITE" id="PS51704">
    <property type="entry name" value="GP_PDE"/>
    <property type="match status" value="1"/>
</dbReference>
<keyword evidence="4" id="KW-1185">Reference proteome</keyword>
<feature type="transmembrane region" description="Helical" evidence="1">
    <location>
        <begin position="323"/>
        <end position="345"/>
    </location>
</feature>
<proteinExistence type="predicted"/>
<organism evidence="3 4">
    <name type="scientific">Falsihalocynthiibacter arcticus</name>
    <dbReference type="NCBI Taxonomy" id="1579316"/>
    <lineage>
        <taxon>Bacteria</taxon>
        <taxon>Pseudomonadati</taxon>
        <taxon>Pseudomonadota</taxon>
        <taxon>Alphaproteobacteria</taxon>
        <taxon>Rhodobacterales</taxon>
        <taxon>Roseobacteraceae</taxon>
        <taxon>Falsihalocynthiibacter</taxon>
    </lineage>
</organism>
<dbReference type="InterPro" id="IPR017946">
    <property type="entry name" value="PLC-like_Pdiesterase_TIM-brl"/>
</dbReference>
<feature type="transmembrane region" description="Helical" evidence="1">
    <location>
        <begin position="61"/>
        <end position="86"/>
    </location>
</feature>
<evidence type="ECO:0000259" key="2">
    <source>
        <dbReference type="PROSITE" id="PS51704"/>
    </source>
</evidence>
<feature type="transmembrane region" description="Helical" evidence="1">
    <location>
        <begin position="168"/>
        <end position="201"/>
    </location>
</feature>
<reference evidence="3 4" key="1">
    <citation type="submission" date="2016-02" db="EMBL/GenBank/DDBJ databases">
        <title>Complete genome sequence of Halocynthiibacter arcticus PAMC 20958t from arctic marine sediment.</title>
        <authorList>
            <person name="Lee Y.M."/>
            <person name="Baek K."/>
            <person name="Lee H.K."/>
            <person name="Shin S.C."/>
        </authorList>
    </citation>
    <scope>NUCLEOTIDE SEQUENCE [LARGE SCALE GENOMIC DNA]</scope>
    <source>
        <strain evidence="3">PAMC 20958</strain>
    </source>
</reference>
<feature type="transmembrane region" description="Helical" evidence="1">
    <location>
        <begin position="106"/>
        <end position="123"/>
    </location>
</feature>